<dbReference type="InterPro" id="IPR006026">
    <property type="entry name" value="Peptidase_Metallo"/>
</dbReference>
<evidence type="ECO:0000313" key="3">
    <source>
        <dbReference type="EMBL" id="QYS96538.1"/>
    </source>
</evidence>
<dbReference type="EMBL" id="CP075865">
    <property type="protein sequence ID" value="QYS96538.1"/>
    <property type="molecule type" value="Genomic_DNA"/>
</dbReference>
<reference evidence="3 4" key="1">
    <citation type="journal article" date="2021" name="BMC Genomics">
        <title>Telomere-to-telomere genome assembly of asparaginase-producing Trichoderma simmonsii.</title>
        <authorList>
            <person name="Chung D."/>
            <person name="Kwon Y.M."/>
            <person name="Yang Y."/>
        </authorList>
    </citation>
    <scope>NUCLEOTIDE SEQUENCE [LARGE SCALE GENOMIC DNA]</scope>
    <source>
        <strain evidence="3 4">GH-Sj1</strain>
    </source>
</reference>
<feature type="region of interest" description="Disordered" evidence="1">
    <location>
        <begin position="133"/>
        <end position="152"/>
    </location>
</feature>
<name>A0A8G0L8E1_9HYPO</name>
<keyword evidence="4" id="KW-1185">Reference proteome</keyword>
<gene>
    <name evidence="3" type="ORF">H0G86_003778</name>
</gene>
<accession>A0A8G0L8E1</accession>
<dbReference type="InterPro" id="IPR032534">
    <property type="entry name" value="EcxA_zinc-bd"/>
</dbReference>
<dbReference type="GO" id="GO:0008270">
    <property type="term" value="F:zinc ion binding"/>
    <property type="evidence" value="ECO:0007669"/>
    <property type="project" value="InterPro"/>
</dbReference>
<feature type="domain" description="Peptidase metallopeptidase" evidence="2">
    <location>
        <begin position="196"/>
        <end position="342"/>
    </location>
</feature>
<dbReference type="SMART" id="SM00235">
    <property type="entry name" value="ZnMc"/>
    <property type="match status" value="1"/>
</dbReference>
<evidence type="ECO:0000259" key="2">
    <source>
        <dbReference type="SMART" id="SM00235"/>
    </source>
</evidence>
<dbReference type="GO" id="GO:0006508">
    <property type="term" value="P:proteolysis"/>
    <property type="evidence" value="ECO:0007669"/>
    <property type="project" value="InterPro"/>
</dbReference>
<evidence type="ECO:0000256" key="1">
    <source>
        <dbReference type="SAM" id="MobiDB-lite"/>
    </source>
</evidence>
<evidence type="ECO:0000313" key="4">
    <source>
        <dbReference type="Proteomes" id="UP000826661"/>
    </source>
</evidence>
<dbReference type="InterPro" id="IPR024079">
    <property type="entry name" value="MetalloPept_cat_dom_sf"/>
</dbReference>
<sequence length="419" mass="47626">MTKTTFNANSTWNKQASHCGVSKQSSMKKTIAIPFRYTTTTWPSAQPFSTAISDEASRSGTSYSPFVERGDISIRFNDHDDVSIGAMSYTPLNDESRSVGENNCSQYMEALEPIPDSDCRTLLVYSDTTRHYDPESQMKKGRRQDTDHSSSSDAGVTAVAAFIHRTVDPLHIAGAKYRCYTETYGCAEVRVGKGDHIPRWRRNSLLSYLVDTESFPTPVNATYVKEAMQKAACMWGGIGMAFEEVDCRDSATFVVKYHPRECTTVYARAFFPDDLPSELLVYNLALSNANYLANILAHELGHVLGLRHEFADEDKRERGLRCVLFGKKNSRSIMNYYKDLGQLQVSEQDLKELEEFYACDEEKYRGLPIYDYDPVLRTRISREETRSGNSIKKLGRRFSYRNLLERMDSFISETLHAVK</sequence>
<dbReference type="SUPFAM" id="SSF55486">
    <property type="entry name" value="Metalloproteases ('zincins'), catalytic domain"/>
    <property type="match status" value="1"/>
</dbReference>
<protein>
    <submittedName>
        <fullName evidence="3">ZnMc domain-containing protein</fullName>
    </submittedName>
</protein>
<dbReference type="Proteomes" id="UP000826661">
    <property type="component" value="Chromosome II"/>
</dbReference>
<dbReference type="GO" id="GO:0008237">
    <property type="term" value="F:metallopeptidase activity"/>
    <property type="evidence" value="ECO:0007669"/>
    <property type="project" value="InterPro"/>
</dbReference>
<organism evidence="3 4">
    <name type="scientific">Trichoderma simmonsii</name>
    <dbReference type="NCBI Taxonomy" id="1491479"/>
    <lineage>
        <taxon>Eukaryota</taxon>
        <taxon>Fungi</taxon>
        <taxon>Dikarya</taxon>
        <taxon>Ascomycota</taxon>
        <taxon>Pezizomycotina</taxon>
        <taxon>Sordariomycetes</taxon>
        <taxon>Hypocreomycetidae</taxon>
        <taxon>Hypocreales</taxon>
        <taxon>Hypocreaceae</taxon>
        <taxon>Trichoderma</taxon>
    </lineage>
</organism>
<dbReference type="AlphaFoldDB" id="A0A8G0L8E1"/>
<proteinExistence type="predicted"/>
<dbReference type="Gene3D" id="3.40.390.10">
    <property type="entry name" value="Collagenase (Catalytic Domain)"/>
    <property type="match status" value="1"/>
</dbReference>
<feature type="compositionally biased region" description="Basic and acidic residues" evidence="1">
    <location>
        <begin position="133"/>
        <end position="150"/>
    </location>
</feature>
<dbReference type="Pfam" id="PF16313">
    <property type="entry name" value="DUF4953"/>
    <property type="match status" value="1"/>
</dbReference>